<name>X7YR82_MYCKA</name>
<accession>X7YR82</accession>
<sequence length="172" mass="17809">MQNGQLFPELKLSAVGGGTLSLPGDLAGSYGIVLIYRGSWCPYCNAQLAAFSRAQGALEEVDARVVALSVDDEATTAALIEKRRLGFPIGHSADAAAVSAAVGAYTNSDPVYLESTGFVLAPDGTVLTAVLLQWRDRSADADDVLGLLAISSPTVNGAPRGTYAPPSRGLRD</sequence>
<evidence type="ECO:0000313" key="2">
    <source>
        <dbReference type="EMBL" id="EUA09727.1"/>
    </source>
</evidence>
<dbReference type="Pfam" id="PF00578">
    <property type="entry name" value="AhpC-TSA"/>
    <property type="match status" value="1"/>
</dbReference>
<dbReference type="InterPro" id="IPR036249">
    <property type="entry name" value="Thioredoxin-like_sf"/>
</dbReference>
<comment type="caution">
    <text evidence="2">The sequence shown here is derived from an EMBL/GenBank/DDBJ whole genome shotgun (WGS) entry which is preliminary data.</text>
</comment>
<gene>
    <name evidence="2" type="ORF">I545_5850</name>
</gene>
<proteinExistence type="predicted"/>
<dbReference type="Proteomes" id="UP000020561">
    <property type="component" value="Unassembled WGS sequence"/>
</dbReference>
<evidence type="ECO:0000259" key="1">
    <source>
        <dbReference type="PROSITE" id="PS51352"/>
    </source>
</evidence>
<dbReference type="InterPro" id="IPR013766">
    <property type="entry name" value="Thioredoxin_domain"/>
</dbReference>
<reference evidence="2 3" key="1">
    <citation type="submission" date="2013-12" db="EMBL/GenBank/DDBJ databases">
        <authorList>
            <person name="Brown-Elliot B."/>
            <person name="Wallace R."/>
            <person name="Lenaerts A."/>
            <person name="Ordway D."/>
            <person name="DeGroote M.A."/>
            <person name="Parker T."/>
            <person name="Sizemore C."/>
            <person name="Tallon L.J."/>
            <person name="Sadzewicz L.K."/>
            <person name="Sengamalay N."/>
            <person name="Fraser C.M."/>
            <person name="Hine E."/>
            <person name="Shefchek K.A."/>
            <person name="Das S.P."/>
            <person name="Tettelin H."/>
        </authorList>
    </citation>
    <scope>NUCLEOTIDE SEQUENCE [LARGE SCALE GENOMIC DNA]</scope>
    <source>
        <strain evidence="2 3">662</strain>
    </source>
</reference>
<dbReference type="PROSITE" id="PS51352">
    <property type="entry name" value="THIOREDOXIN_2"/>
    <property type="match status" value="1"/>
</dbReference>
<dbReference type="GO" id="GO:0016209">
    <property type="term" value="F:antioxidant activity"/>
    <property type="evidence" value="ECO:0007669"/>
    <property type="project" value="InterPro"/>
</dbReference>
<dbReference type="AlphaFoldDB" id="X7YR82"/>
<feature type="domain" description="Thioredoxin" evidence="1">
    <location>
        <begin position="1"/>
        <end position="153"/>
    </location>
</feature>
<organism evidence="2 3">
    <name type="scientific">Mycobacterium kansasii 662</name>
    <dbReference type="NCBI Taxonomy" id="1299326"/>
    <lineage>
        <taxon>Bacteria</taxon>
        <taxon>Bacillati</taxon>
        <taxon>Actinomycetota</taxon>
        <taxon>Actinomycetes</taxon>
        <taxon>Mycobacteriales</taxon>
        <taxon>Mycobacteriaceae</taxon>
        <taxon>Mycobacterium</taxon>
    </lineage>
</organism>
<dbReference type="InterPro" id="IPR000866">
    <property type="entry name" value="AhpC/TSA"/>
</dbReference>
<evidence type="ECO:0000313" key="3">
    <source>
        <dbReference type="Proteomes" id="UP000020561"/>
    </source>
</evidence>
<dbReference type="SUPFAM" id="SSF52833">
    <property type="entry name" value="Thioredoxin-like"/>
    <property type="match status" value="1"/>
</dbReference>
<dbReference type="EMBL" id="JAOA01000013">
    <property type="protein sequence ID" value="EUA09727.1"/>
    <property type="molecule type" value="Genomic_DNA"/>
</dbReference>
<protein>
    <submittedName>
        <fullName evidence="2">AhpC/TSA family protein</fullName>
    </submittedName>
</protein>
<dbReference type="GO" id="GO:0016491">
    <property type="term" value="F:oxidoreductase activity"/>
    <property type="evidence" value="ECO:0007669"/>
    <property type="project" value="InterPro"/>
</dbReference>
<dbReference type="PATRIC" id="fig|1299326.3.peg.5631"/>
<dbReference type="Gene3D" id="3.40.30.10">
    <property type="entry name" value="Glutaredoxin"/>
    <property type="match status" value="1"/>
</dbReference>